<feature type="domain" description="VWFA" evidence="2">
    <location>
        <begin position="132"/>
        <end position="341"/>
    </location>
</feature>
<dbReference type="InterPro" id="IPR036465">
    <property type="entry name" value="vWFA_dom_sf"/>
</dbReference>
<evidence type="ECO:0000259" key="2">
    <source>
        <dbReference type="PROSITE" id="PS50234"/>
    </source>
</evidence>
<protein>
    <submittedName>
        <fullName evidence="3">2324ff36-02c8-4c39-af14-7c1211152f4e</fullName>
    </submittedName>
</protein>
<feature type="compositionally biased region" description="Polar residues" evidence="1">
    <location>
        <begin position="33"/>
        <end position="42"/>
    </location>
</feature>
<dbReference type="EMBL" id="OUUZ01000004">
    <property type="protein sequence ID" value="SPQ20567.1"/>
    <property type="molecule type" value="Genomic_DNA"/>
</dbReference>
<dbReference type="AlphaFoldDB" id="A0A446BDG8"/>
<dbReference type="PANTHER" id="PTHR34706:SF1">
    <property type="entry name" value="VWFA DOMAIN-CONTAINING PROTEIN"/>
    <property type="match status" value="1"/>
</dbReference>
<evidence type="ECO:0000313" key="4">
    <source>
        <dbReference type="Proteomes" id="UP000289323"/>
    </source>
</evidence>
<reference evidence="3 4" key="1">
    <citation type="submission" date="2018-04" db="EMBL/GenBank/DDBJ databases">
        <authorList>
            <person name="Huttner S."/>
            <person name="Dainat J."/>
        </authorList>
    </citation>
    <scope>NUCLEOTIDE SEQUENCE [LARGE SCALE GENOMIC DNA]</scope>
</reference>
<proteinExistence type="predicted"/>
<sequence>MSSPKRSLFASVKDKLSGRSRSRSRSTSPSPNPTFGSESSEGSPWGIPAPPPAPASAPAKPAFNDPPPPPYSACAPSVAGPSSSAPLPPTITVNPAPAPARAPSPAPSFSSARSNPSITSPEDPYAFLSSFDTIFLIDDSASMAGESWRETQEALRAIAPICTAHDANGIDVYFLNARNYAARPDSPGGFTNIRTAAQVESLFRSVRPRGCTPTGTRINHILKPYLREYEAAIARTGNPDDCGVKPVNMIVITDGAPTDDPEAVIISVARRLDRLDAPPHQIGIQFFQVGRDRGAAEALRELDDSLAERGGGVRDMVDTVTWDGKDGSRNSLSADAILKVVLGAVVKRLDRRRVSLDAPPSRNRLAP</sequence>
<feature type="region of interest" description="Disordered" evidence="1">
    <location>
        <begin position="1"/>
        <end position="117"/>
    </location>
</feature>
<dbReference type="Pfam" id="PF00092">
    <property type="entry name" value="VWA"/>
    <property type="match status" value="1"/>
</dbReference>
<dbReference type="PROSITE" id="PS50234">
    <property type="entry name" value="VWFA"/>
    <property type="match status" value="1"/>
</dbReference>
<feature type="compositionally biased region" description="Low complexity" evidence="1">
    <location>
        <begin position="107"/>
        <end position="117"/>
    </location>
</feature>
<evidence type="ECO:0000313" key="3">
    <source>
        <dbReference type="EMBL" id="SPQ20567.1"/>
    </source>
</evidence>
<name>A0A446BDG8_9PEZI</name>
<organism evidence="3 4">
    <name type="scientific">Thermothielavioides terrestris</name>
    <dbReference type="NCBI Taxonomy" id="2587410"/>
    <lineage>
        <taxon>Eukaryota</taxon>
        <taxon>Fungi</taxon>
        <taxon>Dikarya</taxon>
        <taxon>Ascomycota</taxon>
        <taxon>Pezizomycotina</taxon>
        <taxon>Sordariomycetes</taxon>
        <taxon>Sordariomycetidae</taxon>
        <taxon>Sordariales</taxon>
        <taxon>Chaetomiaceae</taxon>
        <taxon>Thermothielavioides</taxon>
    </lineage>
</organism>
<evidence type="ECO:0000256" key="1">
    <source>
        <dbReference type="SAM" id="MobiDB-lite"/>
    </source>
</evidence>
<dbReference type="SUPFAM" id="SSF53300">
    <property type="entry name" value="vWA-like"/>
    <property type="match status" value="1"/>
</dbReference>
<accession>A0A446BDG8</accession>
<gene>
    <name evidence="3" type="ORF">TT172_LOCUS2986</name>
</gene>
<dbReference type="PANTHER" id="PTHR34706">
    <property type="entry name" value="SLR1338 PROTEIN"/>
    <property type="match status" value="1"/>
</dbReference>
<dbReference type="InterPro" id="IPR002035">
    <property type="entry name" value="VWF_A"/>
</dbReference>
<feature type="compositionally biased region" description="Low complexity" evidence="1">
    <location>
        <begin position="72"/>
        <end position="85"/>
    </location>
</feature>
<dbReference type="Proteomes" id="UP000289323">
    <property type="component" value="Unassembled WGS sequence"/>
</dbReference>
<feature type="compositionally biased region" description="Pro residues" evidence="1">
    <location>
        <begin position="96"/>
        <end position="106"/>
    </location>
</feature>
<dbReference type="Gene3D" id="3.40.50.410">
    <property type="entry name" value="von Willebrand factor, type A domain"/>
    <property type="match status" value="1"/>
</dbReference>